<organism evidence="3 4">
    <name type="scientific">Acipenser oxyrinchus oxyrinchus</name>
    <dbReference type="NCBI Taxonomy" id="40147"/>
    <lineage>
        <taxon>Eukaryota</taxon>
        <taxon>Metazoa</taxon>
        <taxon>Chordata</taxon>
        <taxon>Craniata</taxon>
        <taxon>Vertebrata</taxon>
        <taxon>Euteleostomi</taxon>
        <taxon>Actinopterygii</taxon>
        <taxon>Chondrostei</taxon>
        <taxon>Acipenseriformes</taxon>
        <taxon>Acipenseridae</taxon>
        <taxon>Acipenser</taxon>
    </lineage>
</organism>
<evidence type="ECO:0000259" key="2">
    <source>
        <dbReference type="Pfam" id="PF14977"/>
    </source>
</evidence>
<feature type="compositionally biased region" description="Polar residues" evidence="1">
    <location>
        <begin position="54"/>
        <end position="69"/>
    </location>
</feature>
<dbReference type="Pfam" id="PF14977">
    <property type="entry name" value="FAM194"/>
    <property type="match status" value="1"/>
</dbReference>
<reference evidence="3" key="1">
    <citation type="submission" date="2022-02" db="EMBL/GenBank/DDBJ databases">
        <title>Atlantic sturgeon de novo genome assembly.</title>
        <authorList>
            <person name="Stock M."/>
            <person name="Klopp C."/>
            <person name="Guiguen Y."/>
            <person name="Cabau C."/>
            <person name="Parinello H."/>
            <person name="Santidrian Yebra-Pimentel E."/>
            <person name="Kuhl H."/>
            <person name="Dirks R.P."/>
            <person name="Guessner J."/>
            <person name="Wuertz S."/>
            <person name="Du K."/>
            <person name="Schartl M."/>
        </authorList>
    </citation>
    <scope>NUCLEOTIDE SEQUENCE</scope>
    <source>
        <strain evidence="3">STURGEONOMICS-FGT-2020</strain>
        <tissue evidence="3">Whole blood</tissue>
    </source>
</reference>
<dbReference type="Proteomes" id="UP001230051">
    <property type="component" value="Unassembled WGS sequence"/>
</dbReference>
<feature type="region of interest" description="Disordered" evidence="1">
    <location>
        <begin position="49"/>
        <end position="90"/>
    </location>
</feature>
<evidence type="ECO:0000313" key="3">
    <source>
        <dbReference type="EMBL" id="KAK1169721.1"/>
    </source>
</evidence>
<feature type="compositionally biased region" description="Basic and acidic residues" evidence="1">
    <location>
        <begin position="200"/>
        <end position="209"/>
    </location>
</feature>
<feature type="compositionally biased region" description="Polar residues" evidence="1">
    <location>
        <begin position="259"/>
        <end position="270"/>
    </location>
</feature>
<dbReference type="InterPro" id="IPR029281">
    <property type="entry name" value="FAM194_C"/>
</dbReference>
<feature type="region of interest" description="Disordered" evidence="1">
    <location>
        <begin position="125"/>
        <end position="157"/>
    </location>
</feature>
<dbReference type="AlphaFoldDB" id="A0AAD8DI08"/>
<dbReference type="PANTHER" id="PTHR23093:SF18">
    <property type="entry name" value="GLUTAMATE RICH 6"/>
    <property type="match status" value="1"/>
</dbReference>
<keyword evidence="4" id="KW-1185">Reference proteome</keyword>
<feature type="region of interest" description="Disordered" evidence="1">
    <location>
        <begin position="259"/>
        <end position="290"/>
    </location>
</feature>
<feature type="domain" description="FAM194 C-terminal" evidence="2">
    <location>
        <begin position="560"/>
        <end position="759"/>
    </location>
</feature>
<feature type="compositionally biased region" description="Polar residues" evidence="1">
    <location>
        <begin position="134"/>
        <end position="148"/>
    </location>
</feature>
<feature type="region of interest" description="Disordered" evidence="1">
    <location>
        <begin position="1"/>
        <end position="27"/>
    </location>
</feature>
<feature type="region of interest" description="Disordered" evidence="1">
    <location>
        <begin position="194"/>
        <end position="219"/>
    </location>
</feature>
<comment type="caution">
    <text evidence="3">The sequence shown here is derived from an EMBL/GenBank/DDBJ whole genome shotgun (WGS) entry which is preliminary data.</text>
</comment>
<sequence>MEQIRVGRASAPEPGASFKTRSRSRAGAGAKVLELLHSLLPYIKHSDIEEPGKSSWSGSSRAELQQSRSGAEAGVTGASQELKRQSGAATEPLRSWNRGYWSQPGAVGLFQKICLYKGEIQGRKHSEMSKESGHSSCKGRQSAGSESPQPCPAPESLTVENVQRLERQYEADGRYSPEKAVEEYIRQTHLYCTQQRAKSGRTEQREKEGSQGGARAQSLSGAIPVGIEKASDGSCDAAVGGYGTLTDVSVASAYKLQVSDPNQSGAPSSTSHKKITSPGSGSKCTSPEGIGAQAQDSMECAAVCSKTQTEKDWNWHQKTEPDDGNVMKEESQPDSTELEIQELENEIQGLVASPSFECEDVRSEKLVADGLYLFPGVGPPSVLAYHPESKQLPPGYDLSYAESSMGSDMDVSICEFCQMEIKPFVTREQLNTDPSPEHLFCCEMYHMMWMETLDKEEALQAAAVQKKINIQPSPPFKSKQEKITAKERAAQKMREWELERYKNSSVNQGHFFSLGHQMKTISYRLSAMKSPDQEGRFPTAEEQSDIFTIVPRGLKKRHHRVLQKFYPSGKTFLTLFPDGTGNVFYPSGRVAVLISSVNAALYTYIIQEDCSTNRMQAVFTTRGQSTCYHPNGVVRMNLHKFGGSILDERGTQRRSWSWLDWRRHNQAAPFKPLFLSLNPQTGIHVFSQEQVVMTFAVKKNSVKFNMGTRLKLKDLSLLRTPSRDVHRQELKDKTLQIYNLLEKIRNAVKYPHRSHAEKIPSQYNLTAQIQRPEEKAAKKHKLHLNHQLKPP</sequence>
<evidence type="ECO:0000313" key="4">
    <source>
        <dbReference type="Proteomes" id="UP001230051"/>
    </source>
</evidence>
<accession>A0AAD8DI08</accession>
<evidence type="ECO:0000256" key="1">
    <source>
        <dbReference type="SAM" id="MobiDB-lite"/>
    </source>
</evidence>
<name>A0AAD8DI08_ACIOX</name>
<dbReference type="PANTHER" id="PTHR23093">
    <property type="entry name" value="SIMILAR TO CHROMOSOME 3 OPEN READING FRAME 20"/>
    <property type="match status" value="1"/>
</dbReference>
<gene>
    <name evidence="3" type="primary">ERICH6</name>
    <name evidence="3" type="ORF">AOXY_G8584</name>
</gene>
<dbReference type="EMBL" id="JAGXEW010000007">
    <property type="protein sequence ID" value="KAK1169721.1"/>
    <property type="molecule type" value="Genomic_DNA"/>
</dbReference>
<protein>
    <submittedName>
        <fullName evidence="3">Glutamate-rich protein 6-like isoform X1</fullName>
    </submittedName>
</protein>
<proteinExistence type="predicted"/>